<feature type="region of interest" description="Disordered" evidence="1">
    <location>
        <begin position="1"/>
        <end position="26"/>
    </location>
</feature>
<accession>D8STK9</accession>
<dbReference type="EMBL" id="GL377640">
    <property type="protein sequence ID" value="EFJ12219.1"/>
    <property type="molecule type" value="Genomic_DNA"/>
</dbReference>
<sequence>MDCFESHSRGDEDEVGSIPGGADAWSDGNTTGKLLSVLLRFHGKESNVWDEWEEKLPLAGSRTRIRNKLKDLPESPSGKPKVLLVMTKPDGLLTANMKELSTPSCLPQEPPGLAPGPGDRVGAEGALVAHPLYCMFAARSPPETGSLSLDQVTDSGRLFAYGRPLWAAMYKACGSRRPSWPSVCIDINPQVSIVSRMVASHLLTVESILGLRRVWTDWAVEPAVAAAAALVFRKQPPNGRFVWKIHDGLQKGWIDAGCKGELVARLLLLLAVDFTLEELCGSLCGKTLLCIEDVSQRKRWEKVAKAKFLCLQFKKLDIPSSKCLHWERRVLESSARRGEST</sequence>
<dbReference type="HOGENOM" id="CLU_814808_0_0_1"/>
<dbReference type="PANTHER" id="PTHR33266:SF1">
    <property type="entry name" value="F-BOX DOMAIN-CONTAINING PROTEIN"/>
    <property type="match status" value="1"/>
</dbReference>
<name>D8STK9_SELML</name>
<dbReference type="Gramene" id="EFJ12219">
    <property type="protein sequence ID" value="EFJ12219"/>
    <property type="gene ID" value="SELMODRAFT_425585"/>
</dbReference>
<gene>
    <name evidence="2" type="ORF">SELMODRAFT_425585</name>
</gene>
<organism evidence="3">
    <name type="scientific">Selaginella moellendorffii</name>
    <name type="common">Spikemoss</name>
    <dbReference type="NCBI Taxonomy" id="88036"/>
    <lineage>
        <taxon>Eukaryota</taxon>
        <taxon>Viridiplantae</taxon>
        <taxon>Streptophyta</taxon>
        <taxon>Embryophyta</taxon>
        <taxon>Tracheophyta</taxon>
        <taxon>Lycopodiopsida</taxon>
        <taxon>Selaginellales</taxon>
        <taxon>Selaginellaceae</taxon>
        <taxon>Selaginella</taxon>
    </lineage>
</organism>
<protein>
    <submittedName>
        <fullName evidence="2">Uncharacterized protein</fullName>
    </submittedName>
</protein>
<dbReference type="Proteomes" id="UP000001514">
    <property type="component" value="Unassembled WGS sequence"/>
</dbReference>
<keyword evidence="3" id="KW-1185">Reference proteome</keyword>
<dbReference type="InParanoid" id="D8STK9"/>
<dbReference type="PANTHER" id="PTHR33266">
    <property type="entry name" value="CHROMOSOME 15, WHOLE GENOME SHOTGUN SEQUENCE"/>
    <property type="match status" value="1"/>
</dbReference>
<reference evidence="2 3" key="1">
    <citation type="journal article" date="2011" name="Science">
        <title>The Selaginella genome identifies genetic changes associated with the evolution of vascular plants.</title>
        <authorList>
            <person name="Banks J.A."/>
            <person name="Nishiyama T."/>
            <person name="Hasebe M."/>
            <person name="Bowman J.L."/>
            <person name="Gribskov M."/>
            <person name="dePamphilis C."/>
            <person name="Albert V.A."/>
            <person name="Aono N."/>
            <person name="Aoyama T."/>
            <person name="Ambrose B.A."/>
            <person name="Ashton N.W."/>
            <person name="Axtell M.J."/>
            <person name="Barker E."/>
            <person name="Barker M.S."/>
            <person name="Bennetzen J.L."/>
            <person name="Bonawitz N.D."/>
            <person name="Chapple C."/>
            <person name="Cheng C."/>
            <person name="Correa L.G."/>
            <person name="Dacre M."/>
            <person name="DeBarry J."/>
            <person name="Dreyer I."/>
            <person name="Elias M."/>
            <person name="Engstrom E.M."/>
            <person name="Estelle M."/>
            <person name="Feng L."/>
            <person name="Finet C."/>
            <person name="Floyd S.K."/>
            <person name="Frommer W.B."/>
            <person name="Fujita T."/>
            <person name="Gramzow L."/>
            <person name="Gutensohn M."/>
            <person name="Harholt J."/>
            <person name="Hattori M."/>
            <person name="Heyl A."/>
            <person name="Hirai T."/>
            <person name="Hiwatashi Y."/>
            <person name="Ishikawa M."/>
            <person name="Iwata M."/>
            <person name="Karol K.G."/>
            <person name="Koehler B."/>
            <person name="Kolukisaoglu U."/>
            <person name="Kubo M."/>
            <person name="Kurata T."/>
            <person name="Lalonde S."/>
            <person name="Li K."/>
            <person name="Li Y."/>
            <person name="Litt A."/>
            <person name="Lyons E."/>
            <person name="Manning G."/>
            <person name="Maruyama T."/>
            <person name="Michael T.P."/>
            <person name="Mikami K."/>
            <person name="Miyazaki S."/>
            <person name="Morinaga S."/>
            <person name="Murata T."/>
            <person name="Mueller-Roeber B."/>
            <person name="Nelson D.R."/>
            <person name="Obara M."/>
            <person name="Oguri Y."/>
            <person name="Olmstead R.G."/>
            <person name="Onodera N."/>
            <person name="Petersen B.L."/>
            <person name="Pils B."/>
            <person name="Prigge M."/>
            <person name="Rensing S.A."/>
            <person name="Riano-Pachon D.M."/>
            <person name="Roberts A.W."/>
            <person name="Sato Y."/>
            <person name="Scheller H.V."/>
            <person name="Schulz B."/>
            <person name="Schulz C."/>
            <person name="Shakirov E.V."/>
            <person name="Shibagaki N."/>
            <person name="Shinohara N."/>
            <person name="Shippen D.E."/>
            <person name="Soerensen I."/>
            <person name="Sotooka R."/>
            <person name="Sugimoto N."/>
            <person name="Sugita M."/>
            <person name="Sumikawa N."/>
            <person name="Tanurdzic M."/>
            <person name="Theissen G."/>
            <person name="Ulvskov P."/>
            <person name="Wakazuki S."/>
            <person name="Weng J.K."/>
            <person name="Willats W.W."/>
            <person name="Wipf D."/>
            <person name="Wolf P.G."/>
            <person name="Yang L."/>
            <person name="Zimmer A.D."/>
            <person name="Zhu Q."/>
            <person name="Mitros T."/>
            <person name="Hellsten U."/>
            <person name="Loque D."/>
            <person name="Otillar R."/>
            <person name="Salamov A."/>
            <person name="Schmutz J."/>
            <person name="Shapiro H."/>
            <person name="Lindquist E."/>
            <person name="Lucas S."/>
            <person name="Rokhsar D."/>
            <person name="Grigoriev I.V."/>
        </authorList>
    </citation>
    <scope>NUCLEOTIDE SEQUENCE [LARGE SCALE GENOMIC DNA]</scope>
</reference>
<feature type="compositionally biased region" description="Basic and acidic residues" evidence="1">
    <location>
        <begin position="1"/>
        <end position="10"/>
    </location>
</feature>
<evidence type="ECO:0000256" key="1">
    <source>
        <dbReference type="SAM" id="MobiDB-lite"/>
    </source>
</evidence>
<proteinExistence type="predicted"/>
<dbReference type="KEGG" id="smo:SELMODRAFT_425585"/>
<dbReference type="AlphaFoldDB" id="D8STK9"/>
<evidence type="ECO:0000313" key="3">
    <source>
        <dbReference type="Proteomes" id="UP000001514"/>
    </source>
</evidence>
<evidence type="ECO:0000313" key="2">
    <source>
        <dbReference type="EMBL" id="EFJ12219.1"/>
    </source>
</evidence>